<dbReference type="GeneID" id="36286360"/>
<feature type="compositionally biased region" description="Basic residues" evidence="1">
    <location>
        <begin position="143"/>
        <end position="154"/>
    </location>
</feature>
<gene>
    <name evidence="2" type="ORF">VC83_03283</name>
</gene>
<sequence>MCLAQEIYYEPCNHRYRQPLEHCGPMTERLESNANALGLECPNHYTIILETVDFCNHCIKQMKVTATLALVALRELNIAGTDESEGKMSSEKVKERAKEKVKEKEGGSHKHAGHLALPVWNTKKSQKNRDRSRSMGPYDKNSRPKTGRRKRRRNSLAIIGGQVDDIRAEVFVSWIPGPSPDPDPDPDMCLKTEAYYMECSHRFPQSFSHCTKIVEERTTKGWWPFSLMNADPYKECDDHRLEKKSSEGLCPTCDWEMEEKLKQAEEGRGG</sequence>
<organism evidence="2">
    <name type="scientific">Pseudogymnoascus destructans</name>
    <dbReference type="NCBI Taxonomy" id="655981"/>
    <lineage>
        <taxon>Eukaryota</taxon>
        <taxon>Fungi</taxon>
        <taxon>Dikarya</taxon>
        <taxon>Ascomycota</taxon>
        <taxon>Pezizomycotina</taxon>
        <taxon>Leotiomycetes</taxon>
        <taxon>Thelebolales</taxon>
        <taxon>Thelebolaceae</taxon>
        <taxon>Pseudogymnoascus</taxon>
    </lineage>
</organism>
<evidence type="ECO:0000313" key="2">
    <source>
        <dbReference type="EMBL" id="OAF60350.1"/>
    </source>
</evidence>
<dbReference type="AlphaFoldDB" id="A0A177AEV7"/>
<name>A0A177AEV7_9PEZI</name>
<protein>
    <submittedName>
        <fullName evidence="2">Uncharacterized protein</fullName>
    </submittedName>
</protein>
<evidence type="ECO:0000256" key="1">
    <source>
        <dbReference type="SAM" id="MobiDB-lite"/>
    </source>
</evidence>
<dbReference type="VEuPathDB" id="FungiDB:GMDG_04366"/>
<feature type="region of interest" description="Disordered" evidence="1">
    <location>
        <begin position="82"/>
        <end position="156"/>
    </location>
</feature>
<dbReference type="RefSeq" id="XP_024325631.1">
    <property type="nucleotide sequence ID" value="XM_024466931.1"/>
</dbReference>
<reference evidence="2" key="1">
    <citation type="submission" date="2016-03" db="EMBL/GenBank/DDBJ databases">
        <title>Updated assembly of Pseudogymnoascus destructans, the fungus causing white-nose syndrome of bats.</title>
        <authorList>
            <person name="Palmer J.M."/>
            <person name="Drees K.P."/>
            <person name="Foster J.T."/>
            <person name="Lindner D.L."/>
        </authorList>
    </citation>
    <scope>NUCLEOTIDE SEQUENCE [LARGE SCALE GENOMIC DNA]</scope>
    <source>
        <strain evidence="2">20631-21</strain>
    </source>
</reference>
<dbReference type="EMBL" id="KV441391">
    <property type="protein sequence ID" value="OAF60350.1"/>
    <property type="molecule type" value="Genomic_DNA"/>
</dbReference>
<feature type="compositionally biased region" description="Basic and acidic residues" evidence="1">
    <location>
        <begin position="84"/>
        <end position="108"/>
    </location>
</feature>
<accession>A0A177AEV7</accession>
<dbReference type="Proteomes" id="UP000077154">
    <property type="component" value="Unassembled WGS sequence"/>
</dbReference>
<proteinExistence type="predicted"/>
<dbReference type="OrthoDB" id="10324232at2759"/>